<name>A0A7R9SV11_9CHLO</name>
<dbReference type="AlphaFoldDB" id="A0A7R9SV11"/>
<reference evidence="2" key="1">
    <citation type="submission" date="2021-01" db="EMBL/GenBank/DDBJ databases">
        <authorList>
            <person name="Corre E."/>
            <person name="Pelletier E."/>
            <person name="Niang G."/>
            <person name="Scheremetjew M."/>
            <person name="Finn R."/>
            <person name="Kale V."/>
            <person name="Holt S."/>
            <person name="Cochrane G."/>
            <person name="Meng A."/>
            <person name="Brown T."/>
            <person name="Cohen L."/>
        </authorList>
    </citation>
    <scope>NUCLEOTIDE SEQUENCE</scope>
    <source>
        <strain evidence="2">CCMP720</strain>
    </source>
</reference>
<gene>
    <name evidence="2" type="ORF">PAMY1081_LOCUS154</name>
</gene>
<accession>A0A7R9SV11</accession>
<proteinExistence type="predicted"/>
<feature type="region of interest" description="Disordered" evidence="1">
    <location>
        <begin position="1"/>
        <end position="27"/>
    </location>
</feature>
<dbReference type="EMBL" id="HBDV01000228">
    <property type="protein sequence ID" value="CAD8215880.1"/>
    <property type="molecule type" value="Transcribed_RNA"/>
</dbReference>
<evidence type="ECO:0000313" key="2">
    <source>
        <dbReference type="EMBL" id="CAD8215880.1"/>
    </source>
</evidence>
<sequence>MGRGKNGSKRKSSKPANGQESKSGADLDVERAEQLLGATAMPADVNPNDAAVFYQIISSASWEEVEGKIQQVLELGLLSEGLLLAGFSILDKAQALNEDPRTVISVSNVCKRLTALLQEMKASPVLRLVDEWTKVLEADSGSHAEGAVKDKMKLVFEDGRVCTKESFEPEIKAILQMMEDQNIQFEDSVRVFELSQESMSIRQKAEIEESRRQRTQAVQNVTLLKDLAVACVVDTVE</sequence>
<feature type="compositionally biased region" description="Basic residues" evidence="1">
    <location>
        <begin position="1"/>
        <end position="13"/>
    </location>
</feature>
<evidence type="ECO:0000256" key="1">
    <source>
        <dbReference type="SAM" id="MobiDB-lite"/>
    </source>
</evidence>
<protein>
    <submittedName>
        <fullName evidence="2">Uncharacterized protein</fullName>
    </submittedName>
</protein>
<organism evidence="2">
    <name type="scientific">Polyblepharides amylifera</name>
    <dbReference type="NCBI Taxonomy" id="1486889"/>
    <lineage>
        <taxon>Eukaryota</taxon>
        <taxon>Viridiplantae</taxon>
        <taxon>Chlorophyta</taxon>
        <taxon>Pyramimonadophyceae</taxon>
        <taxon>Pyramimonadales</taxon>
        <taxon>Polyblepharidaceae</taxon>
        <taxon>Polyblepharides</taxon>
    </lineage>
</organism>